<dbReference type="PROSITE" id="PS00297">
    <property type="entry name" value="HSP70_1"/>
    <property type="match status" value="1"/>
</dbReference>
<evidence type="ECO:0000313" key="4">
    <source>
        <dbReference type="EMBL" id="MFD2235112.1"/>
    </source>
</evidence>
<dbReference type="Pfam" id="PF00012">
    <property type="entry name" value="HSP70"/>
    <property type="match status" value="1"/>
</dbReference>
<dbReference type="SUPFAM" id="SSF53067">
    <property type="entry name" value="Actin-like ATPase domain"/>
    <property type="match status" value="2"/>
</dbReference>
<keyword evidence="3" id="KW-0067">ATP-binding</keyword>
<comment type="similarity">
    <text evidence="1">Belongs to the heat shock protein 70 family.</text>
</comment>
<evidence type="ECO:0000256" key="2">
    <source>
        <dbReference type="ARBA" id="ARBA00022741"/>
    </source>
</evidence>
<dbReference type="InterPro" id="IPR013126">
    <property type="entry name" value="Hsp_70_fam"/>
</dbReference>
<dbReference type="Proteomes" id="UP001597296">
    <property type="component" value="Unassembled WGS sequence"/>
</dbReference>
<keyword evidence="5" id="KW-1185">Reference proteome</keyword>
<dbReference type="EMBL" id="JBHUIY010000036">
    <property type="protein sequence ID" value="MFD2235112.1"/>
    <property type="molecule type" value="Genomic_DNA"/>
</dbReference>
<dbReference type="CDD" id="cd10170">
    <property type="entry name" value="ASKHA_NBD_HSP70"/>
    <property type="match status" value="1"/>
</dbReference>
<evidence type="ECO:0000313" key="5">
    <source>
        <dbReference type="Proteomes" id="UP001597296"/>
    </source>
</evidence>
<dbReference type="Gene3D" id="3.30.420.40">
    <property type="match status" value="2"/>
</dbReference>
<proteinExistence type="inferred from homology"/>
<keyword evidence="2" id="KW-0547">Nucleotide-binding</keyword>
<dbReference type="PANTHER" id="PTHR42749:SF1">
    <property type="entry name" value="CELL SHAPE-DETERMINING PROTEIN MREB"/>
    <property type="match status" value="1"/>
</dbReference>
<reference evidence="5" key="1">
    <citation type="journal article" date="2019" name="Int. J. Syst. Evol. Microbiol.">
        <title>The Global Catalogue of Microorganisms (GCM) 10K type strain sequencing project: providing services to taxonomists for standard genome sequencing and annotation.</title>
        <authorList>
            <consortium name="The Broad Institute Genomics Platform"/>
            <consortium name="The Broad Institute Genome Sequencing Center for Infectious Disease"/>
            <person name="Wu L."/>
            <person name="Ma J."/>
        </authorList>
    </citation>
    <scope>NUCLEOTIDE SEQUENCE [LARGE SCALE GENOMIC DNA]</scope>
    <source>
        <strain evidence="5">KCTC 15012</strain>
    </source>
</reference>
<sequence length="613" mass="64660">MSASFCLGIDLGTSNSAVALAAIDGAAADVLPLAQAVGPGRVDDRPTLASALYLPHPDEFPAGSFPLPWGAAPGGAIIGQFARDHGALVPDRLVTSAKSWLSNPQIDPRQAALPWGSDLPSGDKLSAFECSRRYLDHLREAALAAARAQGHALDLAEAMVVLTVPASFDEVARALTAEAAEAAGLGRVTLLEEPLAAFYAWAAHAGRDWRSQVRPGDLVLVCDVGGGTADFSLIAVSERDGELDLDRVSVGEHLLLGGDNIDLALAHALRARLEAEGKAIGPAQFLSLIQSASRAKVTLFEDESLTEVPIAVPSRGSGLFAGTISTRLDRATLLQIAVDGFFARTALDDQPKAGRRAGLREMGLPYAADPVISKHLARFLTRSLENVRASAALSERVGAAALQGSFLAPTAVLFNGGMFKAPALRQRVLDLLADWSGGIAPRELAGFQPDLAVAKGAAEFGRIRVTGKGIRIKAGAARSYYIGLESSMPAIPGFTPPLKALCVVPQGMEEGSEVVIEGQDLALLAGQTADFRFFASEVRSGDTPGSLVEDAERDLDEISLLEVDLPEVEGVPPGHPVPVQANAVVTELGTLELWMKHTRSDQRWKIEFQVRTE</sequence>
<evidence type="ECO:0000256" key="3">
    <source>
        <dbReference type="ARBA" id="ARBA00022840"/>
    </source>
</evidence>
<dbReference type="InterPro" id="IPR018181">
    <property type="entry name" value="Heat_shock_70_CS"/>
</dbReference>
<dbReference type="Gene3D" id="3.90.640.10">
    <property type="entry name" value="Actin, Chain A, domain 4"/>
    <property type="match status" value="1"/>
</dbReference>
<dbReference type="RefSeq" id="WP_377317987.1">
    <property type="nucleotide sequence ID" value="NZ_JBHUIY010000036.1"/>
</dbReference>
<accession>A0ABW5CGK9</accession>
<dbReference type="PRINTS" id="PR00301">
    <property type="entry name" value="HEATSHOCK70"/>
</dbReference>
<name>A0ABW5CGK9_9PROT</name>
<organism evidence="4 5">
    <name type="scientific">Phaeospirillum tilakii</name>
    <dbReference type="NCBI Taxonomy" id="741673"/>
    <lineage>
        <taxon>Bacteria</taxon>
        <taxon>Pseudomonadati</taxon>
        <taxon>Pseudomonadota</taxon>
        <taxon>Alphaproteobacteria</taxon>
        <taxon>Rhodospirillales</taxon>
        <taxon>Rhodospirillaceae</taxon>
        <taxon>Phaeospirillum</taxon>
    </lineage>
</organism>
<evidence type="ECO:0000256" key="1">
    <source>
        <dbReference type="ARBA" id="ARBA00007381"/>
    </source>
</evidence>
<dbReference type="InterPro" id="IPR043129">
    <property type="entry name" value="ATPase_NBD"/>
</dbReference>
<comment type="caution">
    <text evidence="4">The sequence shown here is derived from an EMBL/GenBank/DDBJ whole genome shotgun (WGS) entry which is preliminary data.</text>
</comment>
<protein>
    <submittedName>
        <fullName evidence="4">Hsp70 family protein</fullName>
    </submittedName>
</protein>
<gene>
    <name evidence="4" type="ORF">ACFSNB_14965</name>
</gene>
<dbReference type="PANTHER" id="PTHR42749">
    <property type="entry name" value="CELL SHAPE-DETERMINING PROTEIN MREB"/>
    <property type="match status" value="1"/>
</dbReference>